<dbReference type="EMBL" id="CP071446">
    <property type="protein sequence ID" value="QTA37928.1"/>
    <property type="molecule type" value="Genomic_DNA"/>
</dbReference>
<organism evidence="1 2">
    <name type="scientific">Thermosipho ferrireducens</name>
    <dbReference type="NCBI Taxonomy" id="2571116"/>
    <lineage>
        <taxon>Bacteria</taxon>
        <taxon>Thermotogati</taxon>
        <taxon>Thermotogota</taxon>
        <taxon>Thermotogae</taxon>
        <taxon>Thermotogales</taxon>
        <taxon>Fervidobacteriaceae</taxon>
        <taxon>Thermosipho</taxon>
    </lineage>
</organism>
<dbReference type="Proteomes" id="UP000671862">
    <property type="component" value="Chromosome"/>
</dbReference>
<proteinExistence type="predicted"/>
<sequence length="55" mass="6710">MKKLPDWIIEEQYNEFEKWIDYDENGWVLKPNALQLVKKLFEELTEPDVIIKNSK</sequence>
<protein>
    <submittedName>
        <fullName evidence="1">Uncharacterized protein</fullName>
    </submittedName>
</protein>
<evidence type="ECO:0000313" key="1">
    <source>
        <dbReference type="EMBL" id="QTA37928.1"/>
    </source>
</evidence>
<accession>A0ABX7S7P0</accession>
<evidence type="ECO:0000313" key="2">
    <source>
        <dbReference type="Proteomes" id="UP000671862"/>
    </source>
</evidence>
<reference evidence="1 2" key="1">
    <citation type="submission" date="2021-03" db="EMBL/GenBank/DDBJ databases">
        <title>Thermosipho ferrireducens sp.nov., an anaerobic thermophilic iron-reducing bacterium isolated from a deep-sea hydrothermal sulfide deposits.</title>
        <authorList>
            <person name="Zeng X."/>
            <person name="Chen Y."/>
            <person name="Shao Z."/>
        </authorList>
    </citation>
    <scope>NUCLEOTIDE SEQUENCE [LARGE SCALE GENOMIC DNA]</scope>
    <source>
        <strain evidence="1 2">JL129W03</strain>
    </source>
</reference>
<keyword evidence="2" id="KW-1185">Reference proteome</keyword>
<name>A0ABX7S7P0_9BACT</name>
<gene>
    <name evidence="1" type="ORF">JYK00_09455</name>
</gene>
<dbReference type="RefSeq" id="WP_207566649.1">
    <property type="nucleotide sequence ID" value="NZ_CP071446.1"/>
</dbReference>